<dbReference type="GO" id="GO:0003676">
    <property type="term" value="F:nucleic acid binding"/>
    <property type="evidence" value="ECO:0007669"/>
    <property type="project" value="InterPro"/>
</dbReference>
<sequence>FYQGMLSWVTDSFFCGGAWIIRNHEGNALFHARDAFVPHINRISAELSCILWCLRSLKDLHIMSCEVWTDCNAVLAALESPLEWPKYRAQLDKIIQEKCGMGEISFHLSSTKAHSLVREIASSVTRDGRLTSYLALGGPAWLQERLILDSHWSWKGHFGLIG</sequence>
<keyword evidence="3" id="KW-1185">Reference proteome</keyword>
<organism evidence="2 3">
    <name type="scientific">Capsella rubella</name>
    <dbReference type="NCBI Taxonomy" id="81985"/>
    <lineage>
        <taxon>Eukaryota</taxon>
        <taxon>Viridiplantae</taxon>
        <taxon>Streptophyta</taxon>
        <taxon>Embryophyta</taxon>
        <taxon>Tracheophyta</taxon>
        <taxon>Spermatophyta</taxon>
        <taxon>Magnoliopsida</taxon>
        <taxon>eudicotyledons</taxon>
        <taxon>Gunneridae</taxon>
        <taxon>Pentapetalae</taxon>
        <taxon>rosids</taxon>
        <taxon>malvids</taxon>
        <taxon>Brassicales</taxon>
        <taxon>Brassicaceae</taxon>
        <taxon>Camelineae</taxon>
        <taxon>Capsella</taxon>
    </lineage>
</organism>
<proteinExistence type="predicted"/>
<dbReference type="Pfam" id="PF13456">
    <property type="entry name" value="RVT_3"/>
    <property type="match status" value="1"/>
</dbReference>
<dbReference type="GO" id="GO:0004523">
    <property type="term" value="F:RNA-DNA hybrid ribonuclease activity"/>
    <property type="evidence" value="ECO:0007669"/>
    <property type="project" value="InterPro"/>
</dbReference>
<evidence type="ECO:0000313" key="3">
    <source>
        <dbReference type="Proteomes" id="UP000029121"/>
    </source>
</evidence>
<dbReference type="InterPro" id="IPR002156">
    <property type="entry name" value="RNaseH_domain"/>
</dbReference>
<name>R0GG83_9BRAS</name>
<dbReference type="AlphaFoldDB" id="R0GG83"/>
<feature type="domain" description="RNase H type-1" evidence="1">
    <location>
        <begin position="15"/>
        <end position="96"/>
    </location>
</feature>
<protein>
    <recommendedName>
        <fullName evidence="1">RNase H type-1 domain-containing protein</fullName>
    </recommendedName>
</protein>
<dbReference type="EMBL" id="KB870806">
    <property type="protein sequence ID" value="EOA34691.1"/>
    <property type="molecule type" value="Genomic_DNA"/>
</dbReference>
<gene>
    <name evidence="2" type="ORF">CARUB_v10022256mg</name>
</gene>
<dbReference type="eggNOG" id="KOG1075">
    <property type="taxonomic scope" value="Eukaryota"/>
</dbReference>
<feature type="non-terminal residue" evidence="2">
    <location>
        <position position="1"/>
    </location>
</feature>
<accession>R0GG83</accession>
<evidence type="ECO:0000259" key="1">
    <source>
        <dbReference type="Pfam" id="PF13456"/>
    </source>
</evidence>
<evidence type="ECO:0000313" key="2">
    <source>
        <dbReference type="EMBL" id="EOA34691.1"/>
    </source>
</evidence>
<dbReference type="Proteomes" id="UP000029121">
    <property type="component" value="Unassembled WGS sequence"/>
</dbReference>
<reference evidence="3" key="1">
    <citation type="journal article" date="2013" name="Nat. Genet.">
        <title>The Capsella rubella genome and the genomic consequences of rapid mating system evolution.</title>
        <authorList>
            <person name="Slotte T."/>
            <person name="Hazzouri K.M."/>
            <person name="Agren J.A."/>
            <person name="Koenig D."/>
            <person name="Maumus F."/>
            <person name="Guo Y.L."/>
            <person name="Steige K."/>
            <person name="Platts A.E."/>
            <person name="Escobar J.S."/>
            <person name="Newman L.K."/>
            <person name="Wang W."/>
            <person name="Mandakova T."/>
            <person name="Vello E."/>
            <person name="Smith L.M."/>
            <person name="Henz S.R."/>
            <person name="Steffen J."/>
            <person name="Takuno S."/>
            <person name="Brandvain Y."/>
            <person name="Coop G."/>
            <person name="Andolfatto P."/>
            <person name="Hu T.T."/>
            <person name="Blanchette M."/>
            <person name="Clark R.M."/>
            <person name="Quesneville H."/>
            <person name="Nordborg M."/>
            <person name="Gaut B.S."/>
            <person name="Lysak M.A."/>
            <person name="Jenkins J."/>
            <person name="Grimwood J."/>
            <person name="Chapman J."/>
            <person name="Prochnik S."/>
            <person name="Shu S."/>
            <person name="Rokhsar D."/>
            <person name="Schmutz J."/>
            <person name="Weigel D."/>
            <person name="Wright S.I."/>
        </authorList>
    </citation>
    <scope>NUCLEOTIDE SEQUENCE [LARGE SCALE GENOMIC DNA]</scope>
    <source>
        <strain evidence="3">cv. Monte Gargano</strain>
    </source>
</reference>